<feature type="region of interest" description="Disordered" evidence="2">
    <location>
        <begin position="17"/>
        <end position="41"/>
    </location>
</feature>
<keyword evidence="1" id="KW-0175">Coiled coil</keyword>
<dbReference type="EMBL" id="JAKOGI010000339">
    <property type="protein sequence ID" value="KAJ8436536.1"/>
    <property type="molecule type" value="Genomic_DNA"/>
</dbReference>
<feature type="coiled-coil region" evidence="1">
    <location>
        <begin position="120"/>
        <end position="147"/>
    </location>
</feature>
<reference evidence="3" key="1">
    <citation type="submission" date="2022-04" db="EMBL/GenBank/DDBJ databases">
        <title>Carnegiea gigantea Genome sequencing and assembly v2.</title>
        <authorList>
            <person name="Copetti D."/>
            <person name="Sanderson M.J."/>
            <person name="Burquez A."/>
            <person name="Wojciechowski M.F."/>
        </authorList>
    </citation>
    <scope>NUCLEOTIDE SEQUENCE</scope>
    <source>
        <strain evidence="3">SGP5-SGP5p</strain>
        <tissue evidence="3">Aerial part</tissue>
    </source>
</reference>
<evidence type="ECO:0000256" key="1">
    <source>
        <dbReference type="SAM" id="Coils"/>
    </source>
</evidence>
<protein>
    <submittedName>
        <fullName evidence="3">Uncharacterized protein</fullName>
    </submittedName>
</protein>
<organism evidence="3 4">
    <name type="scientific">Carnegiea gigantea</name>
    <dbReference type="NCBI Taxonomy" id="171969"/>
    <lineage>
        <taxon>Eukaryota</taxon>
        <taxon>Viridiplantae</taxon>
        <taxon>Streptophyta</taxon>
        <taxon>Embryophyta</taxon>
        <taxon>Tracheophyta</taxon>
        <taxon>Spermatophyta</taxon>
        <taxon>Magnoliopsida</taxon>
        <taxon>eudicotyledons</taxon>
        <taxon>Gunneridae</taxon>
        <taxon>Pentapetalae</taxon>
        <taxon>Caryophyllales</taxon>
        <taxon>Cactineae</taxon>
        <taxon>Cactaceae</taxon>
        <taxon>Cactoideae</taxon>
        <taxon>Echinocereeae</taxon>
        <taxon>Carnegiea</taxon>
    </lineage>
</organism>
<comment type="caution">
    <text evidence="3">The sequence shown here is derived from an EMBL/GenBank/DDBJ whole genome shotgun (WGS) entry which is preliminary data.</text>
</comment>
<gene>
    <name evidence="3" type="ORF">Cgig2_026651</name>
</gene>
<sequence>MQQLYTAKGRFNIAAYKKNEGKTPTPSACLQKSHSKKDPKSEKVFINDRLKASWEKYEALRVERGIKEGTQEAEKLYYEVSGGWSKKSTIYSLGTSVTMFYEKPTAPTTSTGSTYIPLAYSKLQTDLKSTQQQLDEQRKLVDDQRWQFDEAMKVIHSLQSQVNMLSGSSSHPSESYG</sequence>
<evidence type="ECO:0000256" key="2">
    <source>
        <dbReference type="SAM" id="MobiDB-lite"/>
    </source>
</evidence>
<proteinExistence type="predicted"/>
<keyword evidence="4" id="KW-1185">Reference proteome</keyword>
<dbReference type="Proteomes" id="UP001153076">
    <property type="component" value="Unassembled WGS sequence"/>
</dbReference>
<dbReference type="AlphaFoldDB" id="A0A9Q1K510"/>
<accession>A0A9Q1K510</accession>
<feature type="compositionally biased region" description="Polar residues" evidence="2">
    <location>
        <begin position="22"/>
        <end position="32"/>
    </location>
</feature>
<evidence type="ECO:0000313" key="3">
    <source>
        <dbReference type="EMBL" id="KAJ8436536.1"/>
    </source>
</evidence>
<name>A0A9Q1K510_9CARY</name>
<evidence type="ECO:0000313" key="4">
    <source>
        <dbReference type="Proteomes" id="UP001153076"/>
    </source>
</evidence>